<feature type="domain" description="PAS" evidence="5">
    <location>
        <begin position="9"/>
        <end position="60"/>
    </location>
</feature>
<dbReference type="EC" id="2.7.7.65" evidence="2"/>
<protein>
    <recommendedName>
        <fullName evidence="2">diguanylate cyclase</fullName>
        <ecNumber evidence="2">2.7.7.65</ecNumber>
    </recommendedName>
</protein>
<dbReference type="STRING" id="430453.SAMN04487962_104163"/>
<dbReference type="PROSITE" id="PS50112">
    <property type="entry name" value="PAS"/>
    <property type="match status" value="1"/>
</dbReference>
<dbReference type="CDD" id="cd01949">
    <property type="entry name" value="GGDEF"/>
    <property type="match status" value="1"/>
</dbReference>
<dbReference type="PANTHER" id="PTHR45138:SF9">
    <property type="entry name" value="DIGUANYLATE CYCLASE DGCM-RELATED"/>
    <property type="match status" value="1"/>
</dbReference>
<dbReference type="EMBL" id="FOHZ01000004">
    <property type="protein sequence ID" value="SET10268.1"/>
    <property type="molecule type" value="Genomic_DNA"/>
</dbReference>
<comment type="catalytic activity">
    <reaction evidence="4">
        <text>2 GTP = 3',3'-c-di-GMP + 2 diphosphate</text>
        <dbReference type="Rhea" id="RHEA:24898"/>
        <dbReference type="ChEBI" id="CHEBI:33019"/>
        <dbReference type="ChEBI" id="CHEBI:37565"/>
        <dbReference type="ChEBI" id="CHEBI:58805"/>
        <dbReference type="EC" id="2.7.7.65"/>
    </reaction>
</comment>
<evidence type="ECO:0000256" key="2">
    <source>
        <dbReference type="ARBA" id="ARBA00012528"/>
    </source>
</evidence>
<reference evidence="8" key="1">
    <citation type="submission" date="2016-10" db="EMBL/GenBank/DDBJ databases">
        <authorList>
            <person name="Varghese N."/>
            <person name="Submissions S."/>
        </authorList>
    </citation>
    <scope>NUCLEOTIDE SEQUENCE [LARGE SCALE GENOMIC DNA]</scope>
    <source>
        <strain evidence="8">CGMCC 1.6489</strain>
    </source>
</reference>
<dbReference type="GO" id="GO:0052621">
    <property type="term" value="F:diguanylate cyclase activity"/>
    <property type="evidence" value="ECO:0007669"/>
    <property type="project" value="UniProtKB-EC"/>
</dbReference>
<dbReference type="CDD" id="cd00130">
    <property type="entry name" value="PAS"/>
    <property type="match status" value="1"/>
</dbReference>
<dbReference type="GO" id="GO:0016301">
    <property type="term" value="F:kinase activity"/>
    <property type="evidence" value="ECO:0007669"/>
    <property type="project" value="UniProtKB-KW"/>
</dbReference>
<proteinExistence type="predicted"/>
<accession>A0A1I0BT75</accession>
<keyword evidence="3" id="KW-0808">Transferase</keyword>
<dbReference type="SUPFAM" id="SSF55785">
    <property type="entry name" value="PYP-like sensor domain (PAS domain)"/>
    <property type="match status" value="1"/>
</dbReference>
<keyword evidence="8" id="KW-1185">Reference proteome</keyword>
<comment type="cofactor">
    <cofactor evidence="1">
        <name>Mg(2+)</name>
        <dbReference type="ChEBI" id="CHEBI:18420"/>
    </cofactor>
</comment>
<evidence type="ECO:0000256" key="1">
    <source>
        <dbReference type="ARBA" id="ARBA00001946"/>
    </source>
</evidence>
<dbReference type="InterPro" id="IPR000160">
    <property type="entry name" value="GGDEF_dom"/>
</dbReference>
<dbReference type="RefSeq" id="WP_091849627.1">
    <property type="nucleotide sequence ID" value="NZ_FOHZ01000004.1"/>
</dbReference>
<dbReference type="Pfam" id="PF00990">
    <property type="entry name" value="GGDEF"/>
    <property type="match status" value="1"/>
</dbReference>
<dbReference type="InterPro" id="IPR035965">
    <property type="entry name" value="PAS-like_dom_sf"/>
</dbReference>
<dbReference type="Pfam" id="PF08448">
    <property type="entry name" value="PAS_4"/>
    <property type="match status" value="1"/>
</dbReference>
<evidence type="ECO:0000313" key="8">
    <source>
        <dbReference type="Proteomes" id="UP000198762"/>
    </source>
</evidence>
<keyword evidence="3" id="KW-0418">Kinase</keyword>
<evidence type="ECO:0000313" key="7">
    <source>
        <dbReference type="EMBL" id="SET10268.1"/>
    </source>
</evidence>
<evidence type="ECO:0000256" key="4">
    <source>
        <dbReference type="ARBA" id="ARBA00034247"/>
    </source>
</evidence>
<dbReference type="FunFam" id="3.30.70.270:FF:000001">
    <property type="entry name" value="Diguanylate cyclase domain protein"/>
    <property type="match status" value="1"/>
</dbReference>
<organism evidence="7 8">
    <name type="scientific">Marinobacter segnicrescens</name>
    <dbReference type="NCBI Taxonomy" id="430453"/>
    <lineage>
        <taxon>Bacteria</taxon>
        <taxon>Pseudomonadati</taxon>
        <taxon>Pseudomonadota</taxon>
        <taxon>Gammaproteobacteria</taxon>
        <taxon>Pseudomonadales</taxon>
        <taxon>Marinobacteraceae</taxon>
        <taxon>Marinobacter</taxon>
    </lineage>
</organism>
<dbReference type="InterPro" id="IPR029787">
    <property type="entry name" value="Nucleotide_cyclase"/>
</dbReference>
<evidence type="ECO:0000256" key="3">
    <source>
        <dbReference type="ARBA" id="ARBA00022777"/>
    </source>
</evidence>
<dbReference type="InterPro" id="IPR043128">
    <property type="entry name" value="Rev_trsase/Diguanyl_cyclase"/>
</dbReference>
<dbReference type="PANTHER" id="PTHR45138">
    <property type="entry name" value="REGULATORY COMPONENTS OF SENSORY TRANSDUCTION SYSTEM"/>
    <property type="match status" value="1"/>
</dbReference>
<dbReference type="NCBIfam" id="TIGR00254">
    <property type="entry name" value="GGDEF"/>
    <property type="match status" value="1"/>
</dbReference>
<dbReference type="Gene3D" id="3.30.450.20">
    <property type="entry name" value="PAS domain"/>
    <property type="match status" value="1"/>
</dbReference>
<dbReference type="InterPro" id="IPR013656">
    <property type="entry name" value="PAS_4"/>
</dbReference>
<evidence type="ECO:0000259" key="5">
    <source>
        <dbReference type="PROSITE" id="PS50112"/>
    </source>
</evidence>
<dbReference type="Gene3D" id="3.30.70.270">
    <property type="match status" value="1"/>
</dbReference>
<dbReference type="InterPro" id="IPR000014">
    <property type="entry name" value="PAS"/>
</dbReference>
<dbReference type="NCBIfam" id="TIGR00229">
    <property type="entry name" value="sensory_box"/>
    <property type="match status" value="1"/>
</dbReference>
<dbReference type="InterPro" id="IPR050469">
    <property type="entry name" value="Diguanylate_Cyclase"/>
</dbReference>
<dbReference type="OrthoDB" id="9812260at2"/>
<dbReference type="SUPFAM" id="SSF55073">
    <property type="entry name" value="Nucleotide cyclase"/>
    <property type="match status" value="1"/>
</dbReference>
<dbReference type="SMART" id="SM00091">
    <property type="entry name" value="PAS"/>
    <property type="match status" value="1"/>
</dbReference>
<evidence type="ECO:0000259" key="6">
    <source>
        <dbReference type="PROSITE" id="PS50887"/>
    </source>
</evidence>
<dbReference type="AlphaFoldDB" id="A0A1I0BT75"/>
<name>A0A1I0BT75_9GAMM</name>
<feature type="domain" description="GGDEF" evidence="6">
    <location>
        <begin position="185"/>
        <end position="318"/>
    </location>
</feature>
<sequence length="319" mass="36336">MAETTDATGYHSLVTLLESIEVGLVVIDLDYRVQMWNGFMENHSGVNASRLLGQSLFEQFPELPRAWLIRKVQSVITLNTRTFTSWEQRPYLFRFRNTRPVTGTEEYMFQNLTISPLTGPDGQVEQVCLMIYDVTDIASGRRALEHANKQLERLSSTDRLTGLLNRGTWENLLDAEFERYRRYGHNTVLVMFDIDHFKPINDTHGHLIGDEVIREVALITREALRQADRPGRYGGEEFAIILPETDIDGALVICERIRETIAETAVETDHGPIHCTVSMGLVKLTDSAENYMQWLQQADEALYRAKKAGRNRSVVSGSD</sequence>
<dbReference type="PROSITE" id="PS50887">
    <property type="entry name" value="GGDEF"/>
    <property type="match status" value="1"/>
</dbReference>
<dbReference type="SMART" id="SM00267">
    <property type="entry name" value="GGDEF"/>
    <property type="match status" value="1"/>
</dbReference>
<gene>
    <name evidence="7" type="ORF">SAMN04487962_104163</name>
</gene>
<dbReference type="Proteomes" id="UP000198762">
    <property type="component" value="Unassembled WGS sequence"/>
</dbReference>